<dbReference type="RefSeq" id="WP_114592341.1">
    <property type="nucleotide sequence ID" value="NZ_CP031165.1"/>
</dbReference>
<evidence type="ECO:0000256" key="2">
    <source>
        <dbReference type="ARBA" id="ARBA00022741"/>
    </source>
</evidence>
<dbReference type="EMBL" id="CP031165">
    <property type="protein sequence ID" value="AXV07919.1"/>
    <property type="molecule type" value="Genomic_DNA"/>
</dbReference>
<dbReference type="PANTHER" id="PTHR11070:SF3">
    <property type="entry name" value="DNA 3'-5' HELICASE"/>
    <property type="match status" value="1"/>
</dbReference>
<dbReference type="Proteomes" id="UP000264006">
    <property type="component" value="Chromosome"/>
</dbReference>
<accession>A0A346Y0C2</accession>
<keyword evidence="14" id="KW-1185">Reference proteome</keyword>
<keyword evidence="6" id="KW-0413">Isomerase</keyword>
<dbReference type="GO" id="GO:0003677">
    <property type="term" value="F:DNA binding"/>
    <property type="evidence" value="ECO:0007669"/>
    <property type="project" value="InterPro"/>
</dbReference>
<evidence type="ECO:0000256" key="6">
    <source>
        <dbReference type="ARBA" id="ARBA00023235"/>
    </source>
</evidence>
<dbReference type="EC" id="5.6.2.4" evidence="8"/>
<evidence type="ECO:0000259" key="12">
    <source>
        <dbReference type="PROSITE" id="PS51217"/>
    </source>
</evidence>
<keyword evidence="5 10" id="KW-0067">ATP-binding</keyword>
<keyword evidence="2 10" id="KW-0547">Nucleotide-binding</keyword>
<dbReference type="PROSITE" id="PS51217">
    <property type="entry name" value="UVRD_HELICASE_CTER"/>
    <property type="match status" value="1"/>
</dbReference>
<dbReference type="InterPro" id="IPR027417">
    <property type="entry name" value="P-loop_NTPase"/>
</dbReference>
<dbReference type="Gene3D" id="1.10.10.160">
    <property type="match status" value="1"/>
</dbReference>
<dbReference type="KEGG" id="euz:DVS28_a3244"/>
<dbReference type="PROSITE" id="PS51198">
    <property type="entry name" value="UVRD_HELICASE_ATP_BIND"/>
    <property type="match status" value="1"/>
</dbReference>
<dbReference type="GO" id="GO:0005524">
    <property type="term" value="F:ATP binding"/>
    <property type="evidence" value="ECO:0007669"/>
    <property type="project" value="UniProtKB-UniRule"/>
</dbReference>
<dbReference type="SUPFAM" id="SSF52540">
    <property type="entry name" value="P-loop containing nucleoside triphosphate hydrolases"/>
    <property type="match status" value="1"/>
</dbReference>
<name>A0A346Y0C2_9ACTN</name>
<dbReference type="GO" id="GO:0043138">
    <property type="term" value="F:3'-5' DNA helicase activity"/>
    <property type="evidence" value="ECO:0007669"/>
    <property type="project" value="UniProtKB-EC"/>
</dbReference>
<dbReference type="OrthoDB" id="5905204at2"/>
<evidence type="ECO:0000259" key="11">
    <source>
        <dbReference type="PROSITE" id="PS51198"/>
    </source>
</evidence>
<evidence type="ECO:0000313" key="14">
    <source>
        <dbReference type="Proteomes" id="UP000264006"/>
    </source>
</evidence>
<feature type="binding site" evidence="10">
    <location>
        <begin position="32"/>
        <end position="39"/>
    </location>
    <ligand>
        <name>ATP</name>
        <dbReference type="ChEBI" id="CHEBI:30616"/>
    </ligand>
</feature>
<gene>
    <name evidence="13" type="ORF">DVS28_a3244</name>
</gene>
<dbReference type="Gene3D" id="1.10.486.10">
    <property type="entry name" value="PCRA, domain 4"/>
    <property type="match status" value="1"/>
</dbReference>
<dbReference type="InterPro" id="IPR000212">
    <property type="entry name" value="DNA_helicase_UvrD/REP"/>
</dbReference>
<dbReference type="Pfam" id="PF13361">
    <property type="entry name" value="UvrD_C"/>
    <property type="match status" value="2"/>
</dbReference>
<sequence length="688" mass="75531">MFDSDVHDAFAHLNSAQHDAVAFGDGPLLILAGAGTGKTTTLAARVARLVADGVDPQRILLLTFTRRAAGEMLSRARRMVAATGAPASTGKVMGGTFHAIANRLLRRYADRIGLATDFGLLDAADAADLIDLVRDDLEVAKGTSRFPRKATLASIYGRVVNSRVPLKATLESQYPWCAEHTEAIGRVFTGYGQRKRARNLLDYDDLLLFWKVLAEAEGIGDELGGSFDHVLVDEYQDTNALQAEIVAALRRTNDNVTVVGDDAQAVYGFRAASVRNILDFPQTFPGTRIVRLEQSYRSTQPILDTANALVAEMAQTKDNPEFRKSLFSDRLDGPQPRLHTCHDEDDQSARVCDAVLDRREQGTPLVQQAVLFRTSHHADLLELELSRRNIPYVKYGGLKFLEAAHVKDLVALLRLLDNPDDELAWFRILQRLEGIGPGRARVLMEAIGVGEGGVAVAQLGDRVVEAAVHLPAAAERAVVGLAVALGDTAAIDEVAGQVQRLREWYGPVCAQTFEDPIPRMADLQQLEVLAEQSTSRTRFLDDLVLDPPASTGDLAGPPLLDEDYLILSTIHSAKGLEWDTVHLLHAADGMIPSDMSTGDPDEVEEERRLLYVALTRPRHELDVYVPLRYYHQRFGSGDRHSFGQVSRFLQGPVRDTMARVGPRDAERDVPVLAGTAADRVDALLDELW</sequence>
<evidence type="ECO:0000256" key="5">
    <source>
        <dbReference type="ARBA" id="ARBA00022840"/>
    </source>
</evidence>
<comment type="catalytic activity">
    <reaction evidence="9">
        <text>ATP + H2O = ADP + phosphate + H(+)</text>
        <dbReference type="Rhea" id="RHEA:13065"/>
        <dbReference type="ChEBI" id="CHEBI:15377"/>
        <dbReference type="ChEBI" id="CHEBI:15378"/>
        <dbReference type="ChEBI" id="CHEBI:30616"/>
        <dbReference type="ChEBI" id="CHEBI:43474"/>
        <dbReference type="ChEBI" id="CHEBI:456216"/>
        <dbReference type="EC" id="5.6.2.4"/>
    </reaction>
</comment>
<dbReference type="Gene3D" id="3.40.50.300">
    <property type="entry name" value="P-loop containing nucleotide triphosphate hydrolases"/>
    <property type="match status" value="2"/>
</dbReference>
<comment type="similarity">
    <text evidence="1">Belongs to the helicase family. UvrD subfamily.</text>
</comment>
<feature type="domain" description="UvrD-like helicase ATP-binding" evidence="11">
    <location>
        <begin position="11"/>
        <end position="299"/>
    </location>
</feature>
<reference evidence="13 14" key="1">
    <citation type="submission" date="2018-09" db="EMBL/GenBank/DDBJ databases">
        <title>Complete genome sequence of Euzebya sp. DY32-46 isolated from seawater of Pacific Ocean.</title>
        <authorList>
            <person name="Xu L."/>
            <person name="Wu Y.-H."/>
            <person name="Xu X.-W."/>
        </authorList>
    </citation>
    <scope>NUCLEOTIDE SEQUENCE [LARGE SCALE GENOMIC DNA]</scope>
    <source>
        <strain evidence="13 14">DY32-46</strain>
    </source>
</reference>
<feature type="domain" description="UvrD-like helicase C-terminal" evidence="12">
    <location>
        <begin position="300"/>
        <end position="575"/>
    </location>
</feature>
<dbReference type="AlphaFoldDB" id="A0A346Y0C2"/>
<keyword evidence="3 10" id="KW-0378">Hydrolase</keyword>
<evidence type="ECO:0000256" key="8">
    <source>
        <dbReference type="ARBA" id="ARBA00034808"/>
    </source>
</evidence>
<evidence type="ECO:0000256" key="3">
    <source>
        <dbReference type="ARBA" id="ARBA00022801"/>
    </source>
</evidence>
<dbReference type="Pfam" id="PF00580">
    <property type="entry name" value="UvrD-helicase"/>
    <property type="match status" value="1"/>
</dbReference>
<dbReference type="InterPro" id="IPR013986">
    <property type="entry name" value="DExx_box_DNA_helicase_dom_sf"/>
</dbReference>
<dbReference type="InterPro" id="IPR014016">
    <property type="entry name" value="UvrD-like_ATP-bd"/>
</dbReference>
<organism evidence="13 14">
    <name type="scientific">Euzebya pacifica</name>
    <dbReference type="NCBI Taxonomy" id="1608957"/>
    <lineage>
        <taxon>Bacteria</taxon>
        <taxon>Bacillati</taxon>
        <taxon>Actinomycetota</taxon>
        <taxon>Nitriliruptoria</taxon>
        <taxon>Euzebyales</taxon>
    </lineage>
</organism>
<evidence type="ECO:0000256" key="10">
    <source>
        <dbReference type="PROSITE-ProRule" id="PRU00560"/>
    </source>
</evidence>
<evidence type="ECO:0000256" key="7">
    <source>
        <dbReference type="ARBA" id="ARBA00034617"/>
    </source>
</evidence>
<keyword evidence="4 10" id="KW-0347">Helicase</keyword>
<dbReference type="GO" id="GO:0005829">
    <property type="term" value="C:cytosol"/>
    <property type="evidence" value="ECO:0007669"/>
    <property type="project" value="TreeGrafter"/>
</dbReference>
<proteinExistence type="inferred from homology"/>
<dbReference type="GO" id="GO:0016887">
    <property type="term" value="F:ATP hydrolysis activity"/>
    <property type="evidence" value="ECO:0007669"/>
    <property type="project" value="RHEA"/>
</dbReference>
<dbReference type="PANTHER" id="PTHR11070">
    <property type="entry name" value="UVRD / RECB / PCRA DNA HELICASE FAMILY MEMBER"/>
    <property type="match status" value="1"/>
</dbReference>
<evidence type="ECO:0000256" key="1">
    <source>
        <dbReference type="ARBA" id="ARBA00009922"/>
    </source>
</evidence>
<dbReference type="InterPro" id="IPR014017">
    <property type="entry name" value="DNA_helicase_UvrD-like_C"/>
</dbReference>
<dbReference type="CDD" id="cd17932">
    <property type="entry name" value="DEXQc_UvrD"/>
    <property type="match status" value="1"/>
</dbReference>
<evidence type="ECO:0000256" key="9">
    <source>
        <dbReference type="ARBA" id="ARBA00048988"/>
    </source>
</evidence>
<evidence type="ECO:0000313" key="13">
    <source>
        <dbReference type="EMBL" id="AXV07919.1"/>
    </source>
</evidence>
<dbReference type="GO" id="GO:0000725">
    <property type="term" value="P:recombinational repair"/>
    <property type="evidence" value="ECO:0007669"/>
    <property type="project" value="TreeGrafter"/>
</dbReference>
<protein>
    <recommendedName>
        <fullName evidence="8">DNA 3'-5' helicase</fullName>
        <ecNumber evidence="8">5.6.2.4</ecNumber>
    </recommendedName>
</protein>
<comment type="catalytic activity">
    <reaction evidence="7">
        <text>Couples ATP hydrolysis with the unwinding of duplex DNA by translocating in the 3'-5' direction.</text>
        <dbReference type="EC" id="5.6.2.4"/>
    </reaction>
</comment>
<evidence type="ECO:0000256" key="4">
    <source>
        <dbReference type="ARBA" id="ARBA00022806"/>
    </source>
</evidence>